<dbReference type="InterPro" id="IPR007529">
    <property type="entry name" value="Znf_HIT"/>
</dbReference>
<feature type="compositionally biased region" description="Basic residues" evidence="2">
    <location>
        <begin position="23"/>
        <end position="40"/>
    </location>
</feature>
<organism evidence="4 5">
    <name type="scientific">Albula glossodonta</name>
    <name type="common">roundjaw bonefish</name>
    <dbReference type="NCBI Taxonomy" id="121402"/>
    <lineage>
        <taxon>Eukaryota</taxon>
        <taxon>Metazoa</taxon>
        <taxon>Chordata</taxon>
        <taxon>Craniata</taxon>
        <taxon>Vertebrata</taxon>
        <taxon>Euteleostomi</taxon>
        <taxon>Actinopterygii</taxon>
        <taxon>Neopterygii</taxon>
        <taxon>Teleostei</taxon>
        <taxon>Albuliformes</taxon>
        <taxon>Albulidae</taxon>
        <taxon>Albula</taxon>
    </lineage>
</organism>
<evidence type="ECO:0000259" key="3">
    <source>
        <dbReference type="SMART" id="SM01406"/>
    </source>
</evidence>
<dbReference type="GO" id="GO:0031011">
    <property type="term" value="C:Ino80 complex"/>
    <property type="evidence" value="ECO:0007669"/>
    <property type="project" value="InterPro"/>
</dbReference>
<dbReference type="InterPro" id="IPR029523">
    <property type="entry name" value="INO80B/Ies2"/>
</dbReference>
<dbReference type="CDD" id="cd23021">
    <property type="entry name" value="zf-HIT_IN80B"/>
    <property type="match status" value="1"/>
</dbReference>
<feature type="domain" description="INO80 complex subunit B-like conserved region" evidence="3">
    <location>
        <begin position="217"/>
        <end position="289"/>
    </location>
</feature>
<evidence type="ECO:0000256" key="2">
    <source>
        <dbReference type="SAM" id="MobiDB-lite"/>
    </source>
</evidence>
<protein>
    <recommendedName>
        <fullName evidence="3">INO80 complex subunit B-like conserved region domain-containing protein</fullName>
    </recommendedName>
</protein>
<dbReference type="Pfam" id="PF04438">
    <property type="entry name" value="zf-HIT"/>
    <property type="match status" value="1"/>
</dbReference>
<proteinExistence type="predicted"/>
<evidence type="ECO:0000313" key="5">
    <source>
        <dbReference type="Proteomes" id="UP000824540"/>
    </source>
</evidence>
<dbReference type="PANTHER" id="PTHR21561">
    <property type="entry name" value="INO80 COMPLEX SUBUNIT B"/>
    <property type="match status" value="1"/>
</dbReference>
<dbReference type="SMART" id="SM01406">
    <property type="entry name" value="PAPA-1"/>
    <property type="match status" value="1"/>
</dbReference>
<reference evidence="4" key="1">
    <citation type="thesis" date="2021" institute="BYU ScholarsArchive" country="Provo, UT, USA">
        <title>Applications of and Algorithms for Genome Assembly and Genomic Analyses with an Emphasis on Marine Teleosts.</title>
        <authorList>
            <person name="Pickett B.D."/>
        </authorList>
    </citation>
    <scope>NUCLEOTIDE SEQUENCE</scope>
    <source>
        <strain evidence="4">HI-2016</strain>
    </source>
</reference>
<comment type="caution">
    <text evidence="4">The sequence shown here is derived from an EMBL/GenBank/DDBJ whole genome shotgun (WGS) entry which is preliminary data.</text>
</comment>
<dbReference type="Pfam" id="PF04795">
    <property type="entry name" value="PAPA-1"/>
    <property type="match status" value="1"/>
</dbReference>
<keyword evidence="1" id="KW-0175">Coiled coil</keyword>
<evidence type="ECO:0000313" key="4">
    <source>
        <dbReference type="EMBL" id="KAG9345520.1"/>
    </source>
</evidence>
<keyword evidence="5" id="KW-1185">Reference proteome</keyword>
<dbReference type="Proteomes" id="UP000824540">
    <property type="component" value="Unassembled WGS sequence"/>
</dbReference>
<name>A0A8T2P1C7_9TELE</name>
<dbReference type="OrthoDB" id="2021186at2759"/>
<dbReference type="AlphaFoldDB" id="A0A8T2P1C7"/>
<dbReference type="EMBL" id="JAFBMS010000017">
    <property type="protein sequence ID" value="KAG9345520.1"/>
    <property type="molecule type" value="Genomic_DNA"/>
</dbReference>
<dbReference type="GO" id="GO:0006338">
    <property type="term" value="P:chromatin remodeling"/>
    <property type="evidence" value="ECO:0007669"/>
    <property type="project" value="InterPro"/>
</dbReference>
<dbReference type="InterPro" id="IPR006880">
    <property type="entry name" value="INO80B_C"/>
</dbReference>
<sequence>MGKKKDMIHPKFLSEGDLSGGHNAHKKKHKKHKKHKKKHHREDGGHSFSSEALESDSGIIIKPQLKLKIKLGGQTLGTKRLVWTPVTRSPSPLMIVDDDDEDEPTEGVPIEQYRAWLDEDSNLDPSPLPDMDTESFLGGPMDEEEKWLDALEKGELDDNGELKKEIDESLLTARQSVQFTAAVVRKVVVEKALLHKQQSQPLLELPMGYKEKEMTEEMMQKREERARKRRLQAAKKAEENKKQTIERLTKTSKAKVKSMRERKSKQAQCPMVRFSDSFQGTAISFPIGVPTPPAAHSCPLPTPVSCGVSGCLNLKKYSCSKTGTPLCSLECYRKNLMIQSVA</sequence>
<evidence type="ECO:0000256" key="1">
    <source>
        <dbReference type="SAM" id="Coils"/>
    </source>
</evidence>
<feature type="coiled-coil region" evidence="1">
    <location>
        <begin position="221"/>
        <end position="254"/>
    </location>
</feature>
<accession>A0A8T2P1C7</accession>
<feature type="region of interest" description="Disordered" evidence="2">
    <location>
        <begin position="1"/>
        <end position="55"/>
    </location>
</feature>
<gene>
    <name evidence="4" type="ORF">JZ751_008664</name>
</gene>
<dbReference type="PANTHER" id="PTHR21561:SF12">
    <property type="entry name" value="INO80 COMPLEX SUBUNIT B"/>
    <property type="match status" value="1"/>
</dbReference>
<feature type="compositionally biased region" description="Basic and acidic residues" evidence="2">
    <location>
        <begin position="1"/>
        <end position="14"/>
    </location>
</feature>